<comment type="caution">
    <text evidence="1">The sequence shown here is derived from an EMBL/GenBank/DDBJ whole genome shotgun (WGS) entry which is preliminary data.</text>
</comment>
<gene>
    <name evidence="1" type="ORF">LOK49_LG06G01410</name>
</gene>
<dbReference type="Proteomes" id="UP001060215">
    <property type="component" value="Chromosome 5"/>
</dbReference>
<evidence type="ECO:0000313" key="1">
    <source>
        <dbReference type="EMBL" id="KAI8011237.1"/>
    </source>
</evidence>
<keyword evidence="2" id="KW-1185">Reference proteome</keyword>
<proteinExistence type="predicted"/>
<name>A0ACC0HCF8_9ERIC</name>
<organism evidence="1 2">
    <name type="scientific">Camellia lanceoleosa</name>
    <dbReference type="NCBI Taxonomy" id="1840588"/>
    <lineage>
        <taxon>Eukaryota</taxon>
        <taxon>Viridiplantae</taxon>
        <taxon>Streptophyta</taxon>
        <taxon>Embryophyta</taxon>
        <taxon>Tracheophyta</taxon>
        <taxon>Spermatophyta</taxon>
        <taxon>Magnoliopsida</taxon>
        <taxon>eudicotyledons</taxon>
        <taxon>Gunneridae</taxon>
        <taxon>Pentapetalae</taxon>
        <taxon>asterids</taxon>
        <taxon>Ericales</taxon>
        <taxon>Theaceae</taxon>
        <taxon>Camellia</taxon>
    </lineage>
</organism>
<protein>
    <submittedName>
        <fullName evidence="1">Uncharacterized protein</fullName>
    </submittedName>
</protein>
<accession>A0ACC0HCF8</accession>
<evidence type="ECO:0000313" key="2">
    <source>
        <dbReference type="Proteomes" id="UP001060215"/>
    </source>
</evidence>
<reference evidence="1 2" key="1">
    <citation type="journal article" date="2022" name="Plant J.">
        <title>Chromosome-level genome of Camellia lanceoleosa provides a valuable resource for understanding genome evolution and self-incompatibility.</title>
        <authorList>
            <person name="Gong W."/>
            <person name="Xiao S."/>
            <person name="Wang L."/>
            <person name="Liao Z."/>
            <person name="Chang Y."/>
            <person name="Mo W."/>
            <person name="Hu G."/>
            <person name="Li W."/>
            <person name="Zhao G."/>
            <person name="Zhu H."/>
            <person name="Hu X."/>
            <person name="Ji K."/>
            <person name="Xiang X."/>
            <person name="Song Q."/>
            <person name="Yuan D."/>
            <person name="Jin S."/>
            <person name="Zhang L."/>
        </authorList>
    </citation>
    <scope>NUCLEOTIDE SEQUENCE [LARGE SCALE GENOMIC DNA]</scope>
    <source>
        <strain evidence="1">SQ_2022a</strain>
    </source>
</reference>
<sequence length="183" mass="21128">MEKAMADFGDDEYKHMLCMETAEVEKAITLKPGEKWRGRQERSVVPSSYCSGQLDPQRVYEHRIYRYLESPSEPLPSTKDDEHILAYRLPKRAELTRLEICHRYLENGKENGFAMEAIDELANIYATHSGPGNQSMDSLELEEMSYKELTFQLCIIDNRGLNCRPISKDSLIKTGQLVKVMLY</sequence>
<dbReference type="EMBL" id="CM045762">
    <property type="protein sequence ID" value="KAI8011237.1"/>
    <property type="molecule type" value="Genomic_DNA"/>
</dbReference>